<dbReference type="Pfam" id="PF13537">
    <property type="entry name" value="GATase_7"/>
    <property type="match status" value="1"/>
</dbReference>
<dbReference type="InterPro" id="IPR029057">
    <property type="entry name" value="PRTase-like"/>
</dbReference>
<evidence type="ECO:0000256" key="6">
    <source>
        <dbReference type="ARBA" id="ARBA00022962"/>
    </source>
</evidence>
<dbReference type="GO" id="GO:0000287">
    <property type="term" value="F:magnesium ion binding"/>
    <property type="evidence" value="ECO:0007669"/>
    <property type="project" value="UniProtKB-UniRule"/>
</dbReference>
<dbReference type="RefSeq" id="WP_058965241.1">
    <property type="nucleotide sequence ID" value="NZ_CABKVM010000017.1"/>
</dbReference>
<dbReference type="EC" id="2.4.2.14" evidence="7"/>
<dbReference type="PIRSF" id="PIRSF000485">
    <property type="entry name" value="Amd_phspho_trans"/>
    <property type="match status" value="1"/>
</dbReference>
<comment type="pathway">
    <text evidence="1 7 8">Purine metabolism; IMP biosynthesis via de novo pathway; N(1)-(5-phospho-D-ribosyl)glycinamide from 5-phospho-alpha-D-ribose 1-diphosphate: step 1/2.</text>
</comment>
<protein>
    <recommendedName>
        <fullName evidence="7">Amidophosphoribosyltransferase</fullName>
        <shortName evidence="7">ATase</shortName>
        <ecNumber evidence="7">2.4.2.14</ecNumber>
    </recommendedName>
    <alternativeName>
        <fullName evidence="7">Glutamine phosphoribosylpyrophosphate amidotransferase</fullName>
        <shortName evidence="7">GPATase</shortName>
    </alternativeName>
</protein>
<dbReference type="OrthoDB" id="9801213at2"/>
<evidence type="ECO:0000313" key="13">
    <source>
        <dbReference type="EMBL" id="TCL54056.1"/>
    </source>
</evidence>
<dbReference type="Gene3D" id="3.60.20.10">
    <property type="entry name" value="Glutamine Phosphoribosylpyrophosphate, subunit 1, domain 1"/>
    <property type="match status" value="1"/>
</dbReference>
<comment type="cofactor">
    <cofactor evidence="7 10">
        <name>Mg(2+)</name>
        <dbReference type="ChEBI" id="CHEBI:18420"/>
    </cofactor>
    <text evidence="7 10">Binds 1 Mg(2+) ion per subunit.</text>
</comment>
<keyword evidence="5 7" id="KW-0658">Purine biosynthesis</keyword>
<feature type="binding site" evidence="7 10">
    <location>
        <position position="359"/>
    </location>
    <ligand>
        <name>Mg(2+)</name>
        <dbReference type="ChEBI" id="CHEBI:18420"/>
    </ligand>
</feature>
<dbReference type="CDD" id="cd00715">
    <property type="entry name" value="GPATase_N"/>
    <property type="match status" value="1"/>
</dbReference>
<dbReference type="GO" id="GO:0006189">
    <property type="term" value="P:'de novo' IMP biosynthetic process"/>
    <property type="evidence" value="ECO:0007669"/>
    <property type="project" value="UniProtKB-UniRule"/>
</dbReference>
<sequence>MGEYLDKGLHEECGVFGVYRQSDAAHLTYFGLHALQHRGQEGAGIAVADGKTVRCRKGKGLLSDVFGRNDLDGMTGKNAIGHVRYGTAGGGEVENVQPIVSRLANGGALAVAHNGQIANAAELRKELEDKGSIFWGSSDSEIILHLLQGTKGPLIEKIKQACNRLDGAFAFLILTEKNLYAVRDKNGLRPLSLAKQGDGWCVSSESCAFDIVGAHLVRDVRPGEIVKISAAGLESCFYTEETSCNLCAMEYIYFSRPDSVLEGQNVHGVRRECGRLLAQEDLDSFFKADIVVGVPDSSLSAAAGYSEAIGLPNEMGLIKNRYVGRTFIQPTQAQRDLGVRLKLSANVPVVRGKRVVLVDDSIVRGTTSKRIVALLRQAGATEVHLRIAAPAIKYPCFYGVDMSTRAELASASLEPDVLAKVLGADSLRFLSVDDLKQACGCQGLCTACFDGSYVTPLYSNKV</sequence>
<dbReference type="InterPro" id="IPR029055">
    <property type="entry name" value="Ntn_hydrolases_N"/>
</dbReference>
<evidence type="ECO:0000256" key="5">
    <source>
        <dbReference type="ARBA" id="ARBA00022755"/>
    </source>
</evidence>
<keyword evidence="6 7" id="KW-0315">Glutamine amidotransferase</keyword>
<evidence type="ECO:0000256" key="8">
    <source>
        <dbReference type="PIRNR" id="PIRNR000485"/>
    </source>
</evidence>
<evidence type="ECO:0000259" key="12">
    <source>
        <dbReference type="PROSITE" id="PS51278"/>
    </source>
</evidence>
<dbReference type="InterPro" id="IPR017932">
    <property type="entry name" value="GATase_2_dom"/>
</dbReference>
<dbReference type="InterPro" id="IPR035584">
    <property type="entry name" value="PurF_N"/>
</dbReference>
<dbReference type="SUPFAM" id="SSF56235">
    <property type="entry name" value="N-terminal nucleophile aminohydrolases (Ntn hydrolases)"/>
    <property type="match status" value="1"/>
</dbReference>
<gene>
    <name evidence="7" type="primary">purF</name>
    <name evidence="13" type="ORF">EDD77_12420</name>
</gene>
<keyword evidence="3 7" id="KW-0328">Glycosyltransferase</keyword>
<feature type="binding site" evidence="7 11">
    <location>
        <position position="396"/>
    </location>
    <ligand>
        <name>[4Fe-4S] cluster</name>
        <dbReference type="ChEBI" id="CHEBI:49883"/>
    </ligand>
</feature>
<evidence type="ECO:0000256" key="10">
    <source>
        <dbReference type="PIRSR" id="PIRSR000485-2"/>
    </source>
</evidence>
<comment type="catalytic activity">
    <reaction evidence="7 8">
        <text>5-phospho-beta-D-ribosylamine + L-glutamate + diphosphate = 5-phospho-alpha-D-ribose 1-diphosphate + L-glutamine + H2O</text>
        <dbReference type="Rhea" id="RHEA:14905"/>
        <dbReference type="ChEBI" id="CHEBI:15377"/>
        <dbReference type="ChEBI" id="CHEBI:29985"/>
        <dbReference type="ChEBI" id="CHEBI:33019"/>
        <dbReference type="ChEBI" id="CHEBI:58017"/>
        <dbReference type="ChEBI" id="CHEBI:58359"/>
        <dbReference type="ChEBI" id="CHEBI:58681"/>
        <dbReference type="EC" id="2.4.2.14"/>
    </reaction>
</comment>
<dbReference type="AlphaFoldDB" id="A0A4R1QKE6"/>
<evidence type="ECO:0000256" key="9">
    <source>
        <dbReference type="PIRSR" id="PIRSR000485-1"/>
    </source>
</evidence>
<dbReference type="GO" id="GO:0009113">
    <property type="term" value="P:purine nucleobase biosynthetic process"/>
    <property type="evidence" value="ECO:0007669"/>
    <property type="project" value="UniProtKB-UniRule"/>
</dbReference>
<dbReference type="UniPathway" id="UPA00074">
    <property type="reaction ID" value="UER00124"/>
</dbReference>
<evidence type="ECO:0000256" key="3">
    <source>
        <dbReference type="ARBA" id="ARBA00022676"/>
    </source>
</evidence>
<comment type="similarity">
    <text evidence="2 7 8">In the C-terminal section; belongs to the purine/pyrimidine phosphoribosyltransferase family.</text>
</comment>
<evidence type="ECO:0000313" key="14">
    <source>
        <dbReference type="Proteomes" id="UP000295184"/>
    </source>
</evidence>
<dbReference type="EMBL" id="SLUM01000024">
    <property type="protein sequence ID" value="TCL54056.1"/>
    <property type="molecule type" value="Genomic_DNA"/>
</dbReference>
<dbReference type="Gene3D" id="3.40.50.2020">
    <property type="match status" value="1"/>
</dbReference>
<evidence type="ECO:0000256" key="4">
    <source>
        <dbReference type="ARBA" id="ARBA00022679"/>
    </source>
</evidence>
<dbReference type="NCBIfam" id="TIGR01134">
    <property type="entry name" value="purF"/>
    <property type="match status" value="1"/>
</dbReference>
<dbReference type="CDD" id="cd06223">
    <property type="entry name" value="PRTases_typeI"/>
    <property type="match status" value="1"/>
</dbReference>
<dbReference type="GO" id="GO:0004044">
    <property type="term" value="F:amidophosphoribosyltransferase activity"/>
    <property type="evidence" value="ECO:0007669"/>
    <property type="project" value="UniProtKB-UniRule"/>
</dbReference>
<dbReference type="STRING" id="1650663.GCA_001486665_02223"/>
<keyword evidence="7 10" id="KW-0460">Magnesium</keyword>
<feature type="domain" description="Glutamine amidotransferase type-2" evidence="12">
    <location>
        <begin position="13"/>
        <end position="231"/>
    </location>
</feature>
<comment type="caution">
    <text evidence="13">The sequence shown here is derived from an EMBL/GenBank/DDBJ whole genome shotgun (WGS) entry which is preliminary data.</text>
</comment>
<accession>A0A4R1QKE6</accession>
<dbReference type="SUPFAM" id="SSF53271">
    <property type="entry name" value="PRTase-like"/>
    <property type="match status" value="1"/>
</dbReference>
<keyword evidence="7 11" id="KW-0411">Iron-sulfur</keyword>
<feature type="binding site" evidence="7 10">
    <location>
        <position position="360"/>
    </location>
    <ligand>
        <name>Mg(2+)</name>
        <dbReference type="ChEBI" id="CHEBI:18420"/>
    </ligand>
</feature>
<dbReference type="GeneID" id="97380923"/>
<keyword evidence="7" id="KW-0004">4Fe-4S</keyword>
<keyword evidence="7 10" id="KW-0479">Metal-binding</keyword>
<dbReference type="Pfam" id="PF00156">
    <property type="entry name" value="Pribosyltran"/>
    <property type="match status" value="1"/>
</dbReference>
<evidence type="ECO:0000256" key="7">
    <source>
        <dbReference type="HAMAP-Rule" id="MF_01931"/>
    </source>
</evidence>
<feature type="binding site" evidence="7 11">
    <location>
        <position position="448"/>
    </location>
    <ligand>
        <name>[4Fe-4S] cluster</name>
        <dbReference type="ChEBI" id="CHEBI:49883"/>
    </ligand>
</feature>
<comment type="function">
    <text evidence="7">Catalyzes the formation of phosphoribosylamine from phosphoribosylpyrophosphate (PRPP) and glutamine.</text>
</comment>
<feature type="binding site" evidence="7 11">
    <location>
        <position position="445"/>
    </location>
    <ligand>
        <name>[4Fe-4S] cluster</name>
        <dbReference type="ChEBI" id="CHEBI:49883"/>
    </ligand>
</feature>
<feature type="binding site" evidence="7 11">
    <location>
        <position position="247"/>
    </location>
    <ligand>
        <name>[4Fe-4S] cluster</name>
        <dbReference type="ChEBI" id="CHEBI:49883"/>
    </ligand>
</feature>
<reference evidence="13 14" key="1">
    <citation type="submission" date="2019-03" db="EMBL/GenBank/DDBJ databases">
        <title>Genomic Encyclopedia of Type Strains, Phase IV (KMG-IV): sequencing the most valuable type-strain genomes for metagenomic binning, comparative biology and taxonomic classification.</title>
        <authorList>
            <person name="Goeker M."/>
        </authorList>
    </citation>
    <scope>NUCLEOTIDE SEQUENCE [LARGE SCALE GENOMIC DNA]</scope>
    <source>
        <strain evidence="13 14">DSM 100451</strain>
    </source>
</reference>
<feature type="binding site" evidence="7 10">
    <location>
        <position position="297"/>
    </location>
    <ligand>
        <name>Mg(2+)</name>
        <dbReference type="ChEBI" id="CHEBI:18420"/>
    </ligand>
</feature>
<evidence type="ECO:0000256" key="11">
    <source>
        <dbReference type="PIRSR" id="PIRSR000485-3"/>
    </source>
</evidence>
<proteinExistence type="inferred from homology"/>
<keyword evidence="7 11" id="KW-0408">Iron</keyword>
<comment type="cofactor">
    <cofactor evidence="7 11">
        <name>[4Fe-4S] cluster</name>
        <dbReference type="ChEBI" id="CHEBI:49883"/>
    </cofactor>
    <text evidence="7 11">Binds 1 [4Fe-4S] cluster per subunit.</text>
</comment>
<feature type="active site" description="Nucleophile" evidence="7 9">
    <location>
        <position position="13"/>
    </location>
</feature>
<dbReference type="InterPro" id="IPR005854">
    <property type="entry name" value="PurF"/>
</dbReference>
<keyword evidence="4 7" id="KW-0808">Transferase</keyword>
<dbReference type="HAMAP" id="MF_01931">
    <property type="entry name" value="PurF"/>
    <property type="match status" value="1"/>
</dbReference>
<dbReference type="GO" id="GO:0051539">
    <property type="term" value="F:4 iron, 4 sulfur cluster binding"/>
    <property type="evidence" value="ECO:0007669"/>
    <property type="project" value="UniProtKB-KW"/>
</dbReference>
<evidence type="ECO:0000256" key="1">
    <source>
        <dbReference type="ARBA" id="ARBA00005209"/>
    </source>
</evidence>
<dbReference type="InterPro" id="IPR000836">
    <property type="entry name" value="PRTase_dom"/>
</dbReference>
<evidence type="ECO:0000256" key="2">
    <source>
        <dbReference type="ARBA" id="ARBA00010138"/>
    </source>
</evidence>
<organism evidence="13 14">
    <name type="scientific">Allofournierella massiliensis</name>
    <dbReference type="NCBI Taxonomy" id="1650663"/>
    <lineage>
        <taxon>Bacteria</taxon>
        <taxon>Bacillati</taxon>
        <taxon>Bacillota</taxon>
        <taxon>Clostridia</taxon>
        <taxon>Eubacteriales</taxon>
        <taxon>Oscillospiraceae</taxon>
        <taxon>Allofournierella</taxon>
    </lineage>
</organism>
<dbReference type="PANTHER" id="PTHR11907">
    <property type="entry name" value="AMIDOPHOSPHORIBOSYLTRANSFERASE"/>
    <property type="match status" value="1"/>
</dbReference>
<dbReference type="Proteomes" id="UP000295184">
    <property type="component" value="Unassembled WGS sequence"/>
</dbReference>
<dbReference type="PROSITE" id="PS51278">
    <property type="entry name" value="GATASE_TYPE_2"/>
    <property type="match status" value="1"/>
</dbReference>
<name>A0A4R1QKE6_9FIRM</name>